<dbReference type="EMBL" id="VYZN01000014">
    <property type="protein sequence ID" value="KAE9539526.1"/>
    <property type="molecule type" value="Genomic_DNA"/>
</dbReference>
<organism evidence="1 2">
    <name type="scientific">Aphis glycines</name>
    <name type="common">Soybean aphid</name>
    <dbReference type="NCBI Taxonomy" id="307491"/>
    <lineage>
        <taxon>Eukaryota</taxon>
        <taxon>Metazoa</taxon>
        <taxon>Ecdysozoa</taxon>
        <taxon>Arthropoda</taxon>
        <taxon>Hexapoda</taxon>
        <taxon>Insecta</taxon>
        <taxon>Pterygota</taxon>
        <taxon>Neoptera</taxon>
        <taxon>Paraneoptera</taxon>
        <taxon>Hemiptera</taxon>
        <taxon>Sternorrhyncha</taxon>
        <taxon>Aphidomorpha</taxon>
        <taxon>Aphidoidea</taxon>
        <taxon>Aphididae</taxon>
        <taxon>Aphidini</taxon>
        <taxon>Aphis</taxon>
        <taxon>Aphis</taxon>
    </lineage>
</organism>
<protein>
    <submittedName>
        <fullName evidence="1">Uncharacterized protein</fullName>
    </submittedName>
</protein>
<sequence length="206" mass="23602">MGFISYDSDLFDELISKYFDPQNYMQKPVTHFKIITLDIKHKTNLLAYLIATKTMTITHANFFTAFSNQVAFETQDKCFPSTNGMTCTLTFLLKPNGYLGLWRSKNVSTHPSKPRQGGHCCEKRNEFSQATYIILYLDSLHNRNLAIRPSKLQQHGLHCVTRFSIRLPEMSMVTCHEKRDLQNSPPAIVGVLNGAVRSWLRRAISL</sequence>
<evidence type="ECO:0000313" key="2">
    <source>
        <dbReference type="Proteomes" id="UP000475862"/>
    </source>
</evidence>
<name>A0A6G0TW49_APHGL</name>
<dbReference type="AlphaFoldDB" id="A0A6G0TW49"/>
<gene>
    <name evidence="1" type="ORF">AGLY_004778</name>
</gene>
<keyword evidence="2" id="KW-1185">Reference proteome</keyword>
<dbReference type="Proteomes" id="UP000475862">
    <property type="component" value="Unassembled WGS sequence"/>
</dbReference>
<comment type="caution">
    <text evidence="1">The sequence shown here is derived from an EMBL/GenBank/DDBJ whole genome shotgun (WGS) entry which is preliminary data.</text>
</comment>
<evidence type="ECO:0000313" key="1">
    <source>
        <dbReference type="EMBL" id="KAE9539526.1"/>
    </source>
</evidence>
<accession>A0A6G0TW49</accession>
<proteinExistence type="predicted"/>
<reference evidence="1 2" key="1">
    <citation type="submission" date="2019-08" db="EMBL/GenBank/DDBJ databases">
        <title>The genome of the soybean aphid Biotype 1, its phylome, world population structure and adaptation to the North American continent.</title>
        <authorList>
            <person name="Giordano R."/>
            <person name="Donthu R.K."/>
            <person name="Hernandez A.G."/>
            <person name="Wright C.L."/>
            <person name="Zimin A.V."/>
        </authorList>
    </citation>
    <scope>NUCLEOTIDE SEQUENCE [LARGE SCALE GENOMIC DNA]</scope>
    <source>
        <tissue evidence="1">Whole aphids</tissue>
    </source>
</reference>